<keyword evidence="7" id="KW-0862">Zinc</keyword>
<evidence type="ECO:0000256" key="6">
    <source>
        <dbReference type="ARBA" id="ARBA00022801"/>
    </source>
</evidence>
<dbReference type="GO" id="GO:0005768">
    <property type="term" value="C:endosome"/>
    <property type="evidence" value="ECO:0007669"/>
    <property type="project" value="TreeGrafter"/>
</dbReference>
<dbReference type="Gene3D" id="1.20.58.80">
    <property type="entry name" value="Phosphotransferase system, lactose/cellobiose-type IIA subunit"/>
    <property type="match status" value="1"/>
</dbReference>
<keyword evidence="3" id="KW-0645">Protease</keyword>
<accession>A0A9E7I6K4</accession>
<dbReference type="PANTHER" id="PTHR12947">
    <property type="entry name" value="AMSH-LIKE PROTEASE"/>
    <property type="match status" value="1"/>
</dbReference>
<dbReference type="CDD" id="cd08066">
    <property type="entry name" value="MPN_AMSH_like"/>
    <property type="match status" value="1"/>
</dbReference>
<dbReference type="PANTHER" id="PTHR12947:SF19">
    <property type="entry name" value="AMSH-LIKE UBIQUITIN THIOESTERASE 1"/>
    <property type="match status" value="1"/>
</dbReference>
<dbReference type="GO" id="GO:0006508">
    <property type="term" value="P:proteolysis"/>
    <property type="evidence" value="ECO:0007669"/>
    <property type="project" value="UniProtKB-KW"/>
</dbReference>
<dbReference type="Pfam" id="PF01398">
    <property type="entry name" value="JAB"/>
    <property type="match status" value="1"/>
</dbReference>
<dbReference type="GO" id="GO:0016020">
    <property type="term" value="C:membrane"/>
    <property type="evidence" value="ECO:0007669"/>
    <property type="project" value="TreeGrafter"/>
</dbReference>
<dbReference type="AlphaFoldDB" id="A0A9E7I6K4"/>
<dbReference type="OrthoDB" id="3640at2759"/>
<evidence type="ECO:0000256" key="7">
    <source>
        <dbReference type="ARBA" id="ARBA00022833"/>
    </source>
</evidence>
<keyword evidence="6" id="KW-0378">Hydrolase</keyword>
<dbReference type="GO" id="GO:0140492">
    <property type="term" value="F:metal-dependent deubiquitinase activity"/>
    <property type="evidence" value="ECO:0007669"/>
    <property type="project" value="InterPro"/>
</dbReference>
<dbReference type="GO" id="GO:0071108">
    <property type="term" value="P:protein K48-linked deubiquitination"/>
    <property type="evidence" value="ECO:0007669"/>
    <property type="project" value="TreeGrafter"/>
</dbReference>
<evidence type="ECO:0000256" key="5">
    <source>
        <dbReference type="ARBA" id="ARBA00022786"/>
    </source>
</evidence>
<dbReference type="InterPro" id="IPR015063">
    <property type="entry name" value="USP8_dimer"/>
</dbReference>
<dbReference type="GO" id="GO:0061578">
    <property type="term" value="F:K63-linked deubiquitinase activity"/>
    <property type="evidence" value="ECO:0007669"/>
    <property type="project" value="InterPro"/>
</dbReference>
<evidence type="ECO:0000256" key="2">
    <source>
        <dbReference type="ARBA" id="ARBA00010981"/>
    </source>
</evidence>
<dbReference type="FunFam" id="3.40.140.10:FF:000024">
    <property type="entry name" value="AMSH-like ubiquitin thioesterase 3"/>
    <property type="match status" value="1"/>
</dbReference>
<gene>
    <name evidence="11" type="ORF">MUK42_15371</name>
</gene>
<dbReference type="SUPFAM" id="SSF102712">
    <property type="entry name" value="JAB1/MPN domain"/>
    <property type="match status" value="1"/>
</dbReference>
<comment type="similarity">
    <text evidence="2">Belongs to the peptidase M67C family.</text>
</comment>
<evidence type="ECO:0000313" key="11">
    <source>
        <dbReference type="EMBL" id="URE46830.1"/>
    </source>
</evidence>
<keyword evidence="9" id="KW-0175">Coiled coil</keyword>
<dbReference type="InterPro" id="IPR037518">
    <property type="entry name" value="MPN"/>
</dbReference>
<sequence>MSLAPVDLNRVISIERVDCSPIRRFWARSLPSSLNHGNQNDPYSGFAPLHERVGLPSCDPHTRHPPPPFFSRRRIAIEEGPRRTIAISFADRAVIFWTMGEEKTDMTRVLNTGLYRQLGTAEIYRSEKNIIDLFVMLLRFSSLITETIPFHKDYQVVLQNEKLYFRKRLLNALNELEALKPDVQRRLEELNRKNRSQVNIWGQALEDDSLDDSFVWPPVKKKVENNKTSQVYRAVVRDGFYRSPIVQRNSFSTNSREDQFRKFFLPPKEETLSRHSILGPNGLHGHWKPPVADRRIQYPSNLDLTPIEFPSLLQPTEDKPVAAKENGTSEIEKSMLEVLSLQDDSTQPQEEQHPMVSLDVSDVNPKMDIVKELSPPPVLAEVQDVHVTAQDSCSLTSQTVSLQDELIHAESPQEVHISTSLMDSFMRLAKSNTSRNLETCGVLAGSLKNRKFYVTALIIPKQESTSDSCQTTNEEEIFDYQDKQSLFPLGWIHTHPTQSCFMSSIDVHTHYSYQIMLPESIAIVMAPRDGSRTHGIFRLTTPGGMSVIRQCQQRGFHPHQQPPDGGPIYDHCSDVYMNPDLKFDVVDLR</sequence>
<evidence type="ECO:0000256" key="1">
    <source>
        <dbReference type="ARBA" id="ARBA00001947"/>
    </source>
</evidence>
<keyword evidence="5" id="KW-0833">Ubl conjugation pathway</keyword>
<evidence type="ECO:0000259" key="10">
    <source>
        <dbReference type="PROSITE" id="PS50249"/>
    </source>
</evidence>
<dbReference type="EMBL" id="CP097511">
    <property type="protein sequence ID" value="URE46830.1"/>
    <property type="molecule type" value="Genomic_DNA"/>
</dbReference>
<keyword evidence="8" id="KW-0482">Metalloprotease</keyword>
<dbReference type="GO" id="GO:0070536">
    <property type="term" value="P:protein K63-linked deubiquitination"/>
    <property type="evidence" value="ECO:0007669"/>
    <property type="project" value="InterPro"/>
</dbReference>
<keyword evidence="12" id="KW-1185">Reference proteome</keyword>
<protein>
    <submittedName>
        <fullName evidence="11">AMSH-like ubiquitin thiolesterase</fullName>
    </submittedName>
</protein>
<dbReference type="Pfam" id="PF08969">
    <property type="entry name" value="USP8_dimer"/>
    <property type="match status" value="1"/>
</dbReference>
<dbReference type="Gene3D" id="3.40.140.10">
    <property type="entry name" value="Cytidine Deaminase, domain 2"/>
    <property type="match status" value="1"/>
</dbReference>
<keyword evidence="4" id="KW-0479">Metal-binding</keyword>
<name>A0A9E7I6K4_9LILI</name>
<feature type="coiled-coil region" evidence="9">
    <location>
        <begin position="166"/>
        <end position="193"/>
    </location>
</feature>
<dbReference type="Proteomes" id="UP001055439">
    <property type="component" value="Chromosome 9"/>
</dbReference>
<comment type="cofactor">
    <cofactor evidence="1">
        <name>Zn(2+)</name>
        <dbReference type="ChEBI" id="CHEBI:29105"/>
    </cofactor>
</comment>
<evidence type="ECO:0000256" key="4">
    <source>
        <dbReference type="ARBA" id="ARBA00022723"/>
    </source>
</evidence>
<proteinExistence type="inferred from homology"/>
<dbReference type="GO" id="GO:0046872">
    <property type="term" value="F:metal ion binding"/>
    <property type="evidence" value="ECO:0007669"/>
    <property type="project" value="UniProtKB-KW"/>
</dbReference>
<reference evidence="11" key="1">
    <citation type="submission" date="2022-05" db="EMBL/GenBank/DDBJ databases">
        <title>The Musa troglodytarum L. genome provides insights into the mechanism of non-climacteric behaviour and enrichment of carotenoids.</title>
        <authorList>
            <person name="Wang J."/>
        </authorList>
    </citation>
    <scope>NUCLEOTIDE SEQUENCE</scope>
    <source>
        <tissue evidence="11">Leaf</tissue>
    </source>
</reference>
<evidence type="ECO:0000256" key="9">
    <source>
        <dbReference type="SAM" id="Coils"/>
    </source>
</evidence>
<feature type="domain" description="MPN" evidence="10">
    <location>
        <begin position="415"/>
        <end position="543"/>
    </location>
</feature>
<evidence type="ECO:0000313" key="12">
    <source>
        <dbReference type="Proteomes" id="UP001055439"/>
    </source>
</evidence>
<dbReference type="InterPro" id="IPR000555">
    <property type="entry name" value="JAMM/MPN+_dom"/>
</dbReference>
<organism evidence="11 12">
    <name type="scientific">Musa troglodytarum</name>
    <name type="common">fe'i banana</name>
    <dbReference type="NCBI Taxonomy" id="320322"/>
    <lineage>
        <taxon>Eukaryota</taxon>
        <taxon>Viridiplantae</taxon>
        <taxon>Streptophyta</taxon>
        <taxon>Embryophyta</taxon>
        <taxon>Tracheophyta</taxon>
        <taxon>Spermatophyta</taxon>
        <taxon>Magnoliopsida</taxon>
        <taxon>Liliopsida</taxon>
        <taxon>Zingiberales</taxon>
        <taxon>Musaceae</taxon>
        <taxon>Musa</taxon>
    </lineage>
</organism>
<dbReference type="InterPro" id="IPR044098">
    <property type="entry name" value="STAMBP/STALP-like_MPN"/>
</dbReference>
<evidence type="ECO:0000256" key="8">
    <source>
        <dbReference type="ARBA" id="ARBA00023049"/>
    </source>
</evidence>
<dbReference type="PROSITE" id="PS50249">
    <property type="entry name" value="MPN"/>
    <property type="match status" value="1"/>
</dbReference>
<evidence type="ECO:0000256" key="3">
    <source>
        <dbReference type="ARBA" id="ARBA00022670"/>
    </source>
</evidence>
<dbReference type="SMART" id="SM00232">
    <property type="entry name" value="JAB_MPN"/>
    <property type="match status" value="1"/>
</dbReference>